<feature type="transmembrane region" description="Helical" evidence="7">
    <location>
        <begin position="33"/>
        <end position="51"/>
    </location>
</feature>
<evidence type="ECO:0000256" key="5">
    <source>
        <dbReference type="ARBA" id="ARBA00022989"/>
    </source>
</evidence>
<name>A0A1P8KIK4_9BACT</name>
<reference evidence="8 9" key="1">
    <citation type="submission" date="2017-01" db="EMBL/GenBank/DDBJ databases">
        <title>Genome sequencing of Arcobacter sp. LPB0137.</title>
        <authorList>
            <person name="Lee G.-W."/>
            <person name="Yi H."/>
        </authorList>
    </citation>
    <scope>NUCLEOTIDE SEQUENCE [LARGE SCALE GENOMIC DNA]</scope>
    <source>
        <strain evidence="8 9">LPB0137</strain>
    </source>
</reference>
<keyword evidence="5 7" id="KW-1133">Transmembrane helix</keyword>
<dbReference type="PANTHER" id="PTHR36838:SF3">
    <property type="entry name" value="TRANSPORTER AUXIN EFFLUX CARRIER EC FAMILY"/>
    <property type="match status" value="1"/>
</dbReference>
<evidence type="ECO:0000256" key="2">
    <source>
        <dbReference type="ARBA" id="ARBA00022448"/>
    </source>
</evidence>
<proteinExistence type="predicted"/>
<sequence length="304" mass="34467">MEAILSVLPVYFFIVLGFMAKKVFSDEINERTLVLLSLYFFQPILIFWGLTKAPIDYAFIASPLVYLAIVLISLLILLIVNKKIFKQRQDQSIYLATSLVGNTGNLGIPLGIALFGMASVPYTSIINIANILFIYIFSVYFFAREQFSLKEAIFSISKIPGIWFAILALLVNYNGIGIDKNIYTALEMGAYASMVIQLLIFGMYLSKIKIKSMPWYSSLHISFIKHIFLPLFGIFIILYFTNLNAYVASILIMELMVPLAVNNVNLAALYNCKPYDVTASILISSVIFVFLLYPYIQIIEYFIK</sequence>
<evidence type="ECO:0000256" key="3">
    <source>
        <dbReference type="ARBA" id="ARBA00022475"/>
    </source>
</evidence>
<dbReference type="Proteomes" id="UP000186074">
    <property type="component" value="Chromosome"/>
</dbReference>
<keyword evidence="4 7" id="KW-0812">Transmembrane</keyword>
<keyword evidence="6 7" id="KW-0472">Membrane</keyword>
<feature type="transmembrane region" description="Helical" evidence="7">
    <location>
        <begin position="92"/>
        <end position="118"/>
    </location>
</feature>
<dbReference type="PANTHER" id="PTHR36838">
    <property type="entry name" value="AUXIN EFFLUX CARRIER FAMILY PROTEIN"/>
    <property type="match status" value="1"/>
</dbReference>
<feature type="transmembrane region" description="Helical" evidence="7">
    <location>
        <begin position="188"/>
        <end position="206"/>
    </location>
</feature>
<evidence type="ECO:0000313" key="8">
    <source>
        <dbReference type="EMBL" id="APW64379.1"/>
    </source>
</evidence>
<dbReference type="OrthoDB" id="3238001at2"/>
<evidence type="ECO:0000313" key="9">
    <source>
        <dbReference type="Proteomes" id="UP000186074"/>
    </source>
</evidence>
<feature type="transmembrane region" description="Helical" evidence="7">
    <location>
        <begin position="155"/>
        <end position="176"/>
    </location>
</feature>
<dbReference type="STRING" id="1850254.LPB137_00295"/>
<keyword evidence="3" id="KW-1003">Cell membrane</keyword>
<feature type="transmembrane region" description="Helical" evidence="7">
    <location>
        <begin position="124"/>
        <end position="143"/>
    </location>
</feature>
<feature type="transmembrane region" description="Helical" evidence="7">
    <location>
        <begin position="57"/>
        <end position="80"/>
    </location>
</feature>
<evidence type="ECO:0000256" key="6">
    <source>
        <dbReference type="ARBA" id="ARBA00023136"/>
    </source>
</evidence>
<dbReference type="GO" id="GO:0055085">
    <property type="term" value="P:transmembrane transport"/>
    <property type="evidence" value="ECO:0007669"/>
    <property type="project" value="InterPro"/>
</dbReference>
<dbReference type="InterPro" id="IPR004776">
    <property type="entry name" value="Mem_transp_PIN-like"/>
</dbReference>
<feature type="transmembrane region" description="Helical" evidence="7">
    <location>
        <begin position="6"/>
        <end position="24"/>
    </location>
</feature>
<dbReference type="KEGG" id="alp:LPB137_00295"/>
<accession>A0A1P8KIK4</accession>
<keyword evidence="9" id="KW-1185">Reference proteome</keyword>
<evidence type="ECO:0000256" key="1">
    <source>
        <dbReference type="ARBA" id="ARBA00004141"/>
    </source>
</evidence>
<dbReference type="GO" id="GO:0016020">
    <property type="term" value="C:membrane"/>
    <property type="evidence" value="ECO:0007669"/>
    <property type="project" value="UniProtKB-SubCell"/>
</dbReference>
<evidence type="ECO:0000256" key="7">
    <source>
        <dbReference type="SAM" id="Phobius"/>
    </source>
</evidence>
<evidence type="ECO:0000256" key="4">
    <source>
        <dbReference type="ARBA" id="ARBA00022692"/>
    </source>
</evidence>
<keyword evidence="2" id="KW-0813">Transport</keyword>
<feature type="transmembrane region" description="Helical" evidence="7">
    <location>
        <begin position="277"/>
        <end position="296"/>
    </location>
</feature>
<protein>
    <submittedName>
        <fullName evidence="8">Permease</fullName>
    </submittedName>
</protein>
<dbReference type="Pfam" id="PF03547">
    <property type="entry name" value="Mem_trans"/>
    <property type="match status" value="1"/>
</dbReference>
<dbReference type="AlphaFoldDB" id="A0A1P8KIK4"/>
<organism evidence="8 9">
    <name type="scientific">Poseidonibacter parvus</name>
    <dbReference type="NCBI Taxonomy" id="1850254"/>
    <lineage>
        <taxon>Bacteria</taxon>
        <taxon>Pseudomonadati</taxon>
        <taxon>Campylobacterota</taxon>
        <taxon>Epsilonproteobacteria</taxon>
        <taxon>Campylobacterales</taxon>
        <taxon>Arcobacteraceae</taxon>
        <taxon>Poseidonibacter</taxon>
    </lineage>
</organism>
<comment type="subcellular location">
    <subcellularLocation>
        <location evidence="1">Membrane</location>
        <topology evidence="1">Multi-pass membrane protein</topology>
    </subcellularLocation>
</comment>
<dbReference type="EMBL" id="CP019070">
    <property type="protein sequence ID" value="APW64379.1"/>
    <property type="molecule type" value="Genomic_DNA"/>
</dbReference>
<feature type="transmembrane region" description="Helical" evidence="7">
    <location>
        <begin position="227"/>
        <end position="257"/>
    </location>
</feature>
<gene>
    <name evidence="8" type="ORF">LPB137_00295</name>
</gene>